<evidence type="ECO:0000313" key="4">
    <source>
        <dbReference type="Proteomes" id="UP000193642"/>
    </source>
</evidence>
<sequence>MATHIQSSTSLQTLPSELTAEFLIHLPINSSLLTVGLSSKLTFAPFIFHSLAFARRHFRHQFAVSGYPSIWEFLDAHNIKREGWLSLPFNYQTAIYGEILSAEDWAGIEEAGDDWDKNLMWSLRWDLPNHRAFKIMGVLLMNGLNPSLRGNRALRWACRSGHSEVVEMLMQRVAEEDDSVDLHATIHNAVELGHIDVVRRLLGDPRVDAGGSNNCAIQLAARKGHAEIVELLLSVPTVDPCSNDNFAICVASESGHTDVVKVLLKCGRVDPTIENNFPICVAAQNGHCGVVEALLLDGRADPAAENNGAIGAASVQGHPDVVDILLKDPRVDPAVGRNCPVRWAAQFGKVEVVRRLMEDERIDPSDCENYALRAAIEGGHLEVVECLLQHPKVDPNILERLAMIRLADESIRSDVASILNR</sequence>
<dbReference type="Pfam" id="PF12796">
    <property type="entry name" value="Ank_2"/>
    <property type="match status" value="2"/>
</dbReference>
<dbReference type="InterPro" id="IPR036770">
    <property type="entry name" value="Ankyrin_rpt-contain_sf"/>
</dbReference>
<dbReference type="STRING" id="329046.A0A1Y2BPI7"/>
<keyword evidence="1" id="KW-0677">Repeat</keyword>
<protein>
    <submittedName>
        <fullName evidence="3">Ankyrin</fullName>
    </submittedName>
</protein>
<dbReference type="InterPro" id="IPR002110">
    <property type="entry name" value="Ankyrin_rpt"/>
</dbReference>
<dbReference type="SMART" id="SM00248">
    <property type="entry name" value="ANK"/>
    <property type="match status" value="8"/>
</dbReference>
<name>A0A1Y2BPI7_9FUNG</name>
<dbReference type="PANTHER" id="PTHR24166">
    <property type="entry name" value="ROLLING PEBBLES, ISOFORM B"/>
    <property type="match status" value="1"/>
</dbReference>
<reference evidence="3 4" key="1">
    <citation type="submission" date="2016-07" db="EMBL/GenBank/DDBJ databases">
        <title>Pervasive Adenine N6-methylation of Active Genes in Fungi.</title>
        <authorList>
            <consortium name="DOE Joint Genome Institute"/>
            <person name="Mondo S.J."/>
            <person name="Dannebaum R.O."/>
            <person name="Kuo R.C."/>
            <person name="Labutti K."/>
            <person name="Haridas S."/>
            <person name="Kuo A."/>
            <person name="Salamov A."/>
            <person name="Ahrendt S.R."/>
            <person name="Lipzen A."/>
            <person name="Sullivan W."/>
            <person name="Andreopoulos W.B."/>
            <person name="Clum A."/>
            <person name="Lindquist E."/>
            <person name="Daum C."/>
            <person name="Ramamoorthy G.K."/>
            <person name="Gryganskyi A."/>
            <person name="Culley D."/>
            <person name="Magnuson J.K."/>
            <person name="James T.Y."/>
            <person name="O'Malley M.A."/>
            <person name="Stajich J.E."/>
            <person name="Spatafora J.W."/>
            <person name="Visel A."/>
            <person name="Grigoriev I.V."/>
        </authorList>
    </citation>
    <scope>NUCLEOTIDE SEQUENCE [LARGE SCALE GENOMIC DNA]</scope>
    <source>
        <strain evidence="3 4">JEL800</strain>
    </source>
</reference>
<dbReference type="Proteomes" id="UP000193642">
    <property type="component" value="Unassembled WGS sequence"/>
</dbReference>
<dbReference type="Pfam" id="PF00023">
    <property type="entry name" value="Ank"/>
    <property type="match status" value="2"/>
</dbReference>
<dbReference type="SUPFAM" id="SSF48403">
    <property type="entry name" value="Ankyrin repeat"/>
    <property type="match status" value="1"/>
</dbReference>
<dbReference type="EMBL" id="MCGO01000054">
    <property type="protein sequence ID" value="ORY36658.1"/>
    <property type="molecule type" value="Genomic_DNA"/>
</dbReference>
<dbReference type="Gene3D" id="1.25.40.20">
    <property type="entry name" value="Ankyrin repeat-containing domain"/>
    <property type="match status" value="3"/>
</dbReference>
<dbReference type="OrthoDB" id="76098at2759"/>
<evidence type="ECO:0000256" key="2">
    <source>
        <dbReference type="ARBA" id="ARBA00023043"/>
    </source>
</evidence>
<keyword evidence="2" id="KW-0040">ANK repeat</keyword>
<evidence type="ECO:0000313" key="3">
    <source>
        <dbReference type="EMBL" id="ORY36658.1"/>
    </source>
</evidence>
<gene>
    <name evidence="3" type="ORF">BCR33DRAFT_721873</name>
</gene>
<proteinExistence type="predicted"/>
<accession>A0A1Y2BPI7</accession>
<keyword evidence="4" id="KW-1185">Reference proteome</keyword>
<dbReference type="InterPro" id="IPR050889">
    <property type="entry name" value="Dendritic_Spine_Reg/Scaffold"/>
</dbReference>
<organism evidence="3 4">
    <name type="scientific">Rhizoclosmatium globosum</name>
    <dbReference type="NCBI Taxonomy" id="329046"/>
    <lineage>
        <taxon>Eukaryota</taxon>
        <taxon>Fungi</taxon>
        <taxon>Fungi incertae sedis</taxon>
        <taxon>Chytridiomycota</taxon>
        <taxon>Chytridiomycota incertae sedis</taxon>
        <taxon>Chytridiomycetes</taxon>
        <taxon>Chytridiales</taxon>
        <taxon>Chytriomycetaceae</taxon>
        <taxon>Rhizoclosmatium</taxon>
    </lineage>
</organism>
<evidence type="ECO:0000256" key="1">
    <source>
        <dbReference type="ARBA" id="ARBA00022737"/>
    </source>
</evidence>
<dbReference type="PANTHER" id="PTHR24166:SF48">
    <property type="entry name" value="PROTEIN VAPYRIN"/>
    <property type="match status" value="1"/>
</dbReference>
<comment type="caution">
    <text evidence="3">The sequence shown here is derived from an EMBL/GenBank/DDBJ whole genome shotgun (WGS) entry which is preliminary data.</text>
</comment>
<dbReference type="AlphaFoldDB" id="A0A1Y2BPI7"/>